<dbReference type="PANTHER" id="PTHR30352:SF4">
    <property type="entry name" value="PYRUVATE FORMATE-LYASE 2-ACTIVATING ENZYME"/>
    <property type="match status" value="1"/>
</dbReference>
<dbReference type="SFLD" id="SFLDG01118">
    <property type="entry name" value="activating_enzymes__group_2"/>
    <property type="match status" value="1"/>
</dbReference>
<evidence type="ECO:0000256" key="2">
    <source>
        <dbReference type="ARBA" id="ARBA00009777"/>
    </source>
</evidence>
<feature type="domain" description="4Fe-4S ferredoxin-type" evidence="10">
    <location>
        <begin position="49"/>
        <end position="79"/>
    </location>
</feature>
<comment type="caution">
    <text evidence="12">The sequence shown here is derived from an EMBL/GenBank/DDBJ whole genome shotgun (WGS) entry which is preliminary data.</text>
</comment>
<reference evidence="12" key="2">
    <citation type="journal article" date="2021" name="PeerJ">
        <title>Extensive microbial diversity within the chicken gut microbiome revealed by metagenomics and culture.</title>
        <authorList>
            <person name="Gilroy R."/>
            <person name="Ravi A."/>
            <person name="Getino M."/>
            <person name="Pursley I."/>
            <person name="Horton D.L."/>
            <person name="Alikhan N.F."/>
            <person name="Baker D."/>
            <person name="Gharbi K."/>
            <person name="Hall N."/>
            <person name="Watson M."/>
            <person name="Adriaenssens E.M."/>
            <person name="Foster-Nyarko E."/>
            <person name="Jarju S."/>
            <person name="Secka A."/>
            <person name="Antonio M."/>
            <person name="Oren A."/>
            <person name="Chaudhuri R.R."/>
            <person name="La Ragione R."/>
            <person name="Hildebrand F."/>
            <person name="Pallen M.J."/>
        </authorList>
    </citation>
    <scope>NUCLEOTIDE SEQUENCE</scope>
    <source>
        <strain evidence="12">ChiHcec3-6078</strain>
    </source>
</reference>
<keyword evidence="5" id="KW-0479">Metal-binding</keyword>
<dbReference type="CDD" id="cd01335">
    <property type="entry name" value="Radical_SAM"/>
    <property type="match status" value="1"/>
</dbReference>
<dbReference type="GO" id="GO:0016491">
    <property type="term" value="F:oxidoreductase activity"/>
    <property type="evidence" value="ECO:0007669"/>
    <property type="project" value="UniProtKB-KW"/>
</dbReference>
<dbReference type="PANTHER" id="PTHR30352">
    <property type="entry name" value="PYRUVATE FORMATE-LYASE-ACTIVATING ENZYME"/>
    <property type="match status" value="1"/>
</dbReference>
<evidence type="ECO:0000256" key="3">
    <source>
        <dbReference type="ARBA" id="ARBA00022485"/>
    </source>
</evidence>
<dbReference type="InterPro" id="IPR058240">
    <property type="entry name" value="rSAM_sf"/>
</dbReference>
<dbReference type="InterPro" id="IPR017900">
    <property type="entry name" value="4Fe4S_Fe_S_CS"/>
</dbReference>
<evidence type="ECO:0000256" key="7">
    <source>
        <dbReference type="ARBA" id="ARBA00023004"/>
    </source>
</evidence>
<evidence type="ECO:0000313" key="13">
    <source>
        <dbReference type="Proteomes" id="UP000824090"/>
    </source>
</evidence>
<evidence type="ECO:0000313" key="12">
    <source>
        <dbReference type="EMBL" id="HIU25678.1"/>
    </source>
</evidence>
<dbReference type="InterPro" id="IPR007197">
    <property type="entry name" value="rSAM"/>
</dbReference>
<dbReference type="Pfam" id="PF04055">
    <property type="entry name" value="Radical_SAM"/>
    <property type="match status" value="1"/>
</dbReference>
<dbReference type="PROSITE" id="PS51918">
    <property type="entry name" value="RADICAL_SAM"/>
    <property type="match status" value="1"/>
</dbReference>
<evidence type="ECO:0000259" key="11">
    <source>
        <dbReference type="PROSITE" id="PS51918"/>
    </source>
</evidence>
<dbReference type="PROSITE" id="PS51379">
    <property type="entry name" value="4FE4S_FER_2"/>
    <property type="match status" value="2"/>
</dbReference>
<dbReference type="PIRSF" id="PIRSF000371">
    <property type="entry name" value="PFL_act_enz"/>
    <property type="match status" value="1"/>
</dbReference>
<dbReference type="InterPro" id="IPR001989">
    <property type="entry name" value="Radical_activat_CS"/>
</dbReference>
<evidence type="ECO:0000256" key="8">
    <source>
        <dbReference type="ARBA" id="ARBA00023014"/>
    </source>
</evidence>
<dbReference type="GO" id="GO:0051539">
    <property type="term" value="F:4 iron, 4 sulfur cluster binding"/>
    <property type="evidence" value="ECO:0007669"/>
    <property type="project" value="UniProtKB-KW"/>
</dbReference>
<organism evidence="12 13">
    <name type="scientific">Candidatus Allocopromorpha excrementigallinarum</name>
    <dbReference type="NCBI Taxonomy" id="2840742"/>
    <lineage>
        <taxon>Bacteria</taxon>
        <taxon>Bacillati</taxon>
        <taxon>Bacillota</taxon>
        <taxon>Clostridia</taxon>
        <taxon>Eubacteriales</taxon>
        <taxon>Eubacteriaceae</taxon>
        <taxon>Eubacteriaceae incertae sedis</taxon>
        <taxon>Candidatus Allocopromorpha</taxon>
    </lineage>
</organism>
<dbReference type="AlphaFoldDB" id="A0A9D1HZV9"/>
<dbReference type="GO" id="GO:0046872">
    <property type="term" value="F:metal ion binding"/>
    <property type="evidence" value="ECO:0007669"/>
    <property type="project" value="UniProtKB-KW"/>
</dbReference>
<keyword evidence="6" id="KW-0560">Oxidoreductase</keyword>
<dbReference type="Pfam" id="PF00037">
    <property type="entry name" value="Fer4"/>
    <property type="match status" value="1"/>
</dbReference>
<evidence type="ECO:0000256" key="4">
    <source>
        <dbReference type="ARBA" id="ARBA00022691"/>
    </source>
</evidence>
<dbReference type="SUPFAM" id="SSF102114">
    <property type="entry name" value="Radical SAM enzymes"/>
    <property type="match status" value="1"/>
</dbReference>
<comment type="similarity">
    <text evidence="2">Belongs to the organic radical-activating enzymes family.</text>
</comment>
<evidence type="ECO:0000256" key="1">
    <source>
        <dbReference type="ARBA" id="ARBA00001966"/>
    </source>
</evidence>
<dbReference type="InterPro" id="IPR017896">
    <property type="entry name" value="4Fe4S_Fe-S-bd"/>
</dbReference>
<feature type="domain" description="4Fe-4S ferredoxin-type" evidence="10">
    <location>
        <begin position="80"/>
        <end position="109"/>
    </location>
</feature>
<accession>A0A9D1HZV9</accession>
<comment type="cofactor">
    <cofactor evidence="1">
        <name>[4Fe-4S] cluster</name>
        <dbReference type="ChEBI" id="CHEBI:49883"/>
    </cofactor>
</comment>
<keyword evidence="4" id="KW-0949">S-adenosyl-L-methionine</keyword>
<sequence length="314" mass="35225">MKEKPLTALIGSIQKFSTEDGPGIRTTVFLKGCPLRCRWCHNPELIDFRRQVIETPVKCIKCGYCIKECPRGAVFVNDREEISIDRTLCDRCMKCTRVCFAEALRPVAEEMTPEEVLLQVEQDRDFYEISGGGMTISGGELLSHGAFSEALTDGAAERGINVCLDTSGFGDGDLLTALAARENVTHVLYDMKSIDDEIHVKCTGRSNRVILENLSRLAADRRLRDKLQMRMPLIKGLNDSKELMKKTAEFYREKGIARLTLLPYHSLGVSKERRIGGSQETFEAPSDSYVEDLKGFFRNEAGMDVEILGKLSRD</sequence>
<evidence type="ECO:0000259" key="10">
    <source>
        <dbReference type="PROSITE" id="PS51379"/>
    </source>
</evidence>
<feature type="domain" description="Radical SAM core" evidence="11">
    <location>
        <begin position="19"/>
        <end position="304"/>
    </location>
</feature>
<keyword evidence="3" id="KW-0004">4Fe-4S</keyword>
<keyword evidence="8" id="KW-0411">Iron-sulfur</keyword>
<gene>
    <name evidence="12" type="ORF">IAC50_04220</name>
</gene>
<dbReference type="EMBL" id="DVMP01000080">
    <property type="protein sequence ID" value="HIU25678.1"/>
    <property type="molecule type" value="Genomic_DNA"/>
</dbReference>
<dbReference type="Pfam" id="PF13353">
    <property type="entry name" value="Fer4_12"/>
    <property type="match status" value="1"/>
</dbReference>
<dbReference type="Gene3D" id="3.20.20.70">
    <property type="entry name" value="Aldolase class I"/>
    <property type="match status" value="1"/>
</dbReference>
<proteinExistence type="inferred from homology"/>
<dbReference type="InterPro" id="IPR040074">
    <property type="entry name" value="BssD/PflA/YjjW"/>
</dbReference>
<dbReference type="SUPFAM" id="SSF54862">
    <property type="entry name" value="4Fe-4S ferredoxins"/>
    <property type="match status" value="1"/>
</dbReference>
<name>A0A9D1HZV9_9FIRM</name>
<dbReference type="PROSITE" id="PS01087">
    <property type="entry name" value="RADICAL_ACTIVATING"/>
    <property type="match status" value="1"/>
</dbReference>
<reference evidence="12" key="1">
    <citation type="submission" date="2020-10" db="EMBL/GenBank/DDBJ databases">
        <authorList>
            <person name="Gilroy R."/>
        </authorList>
    </citation>
    <scope>NUCLEOTIDE SEQUENCE</scope>
    <source>
        <strain evidence="12">ChiHcec3-6078</strain>
    </source>
</reference>
<dbReference type="SFLD" id="SFLDS00029">
    <property type="entry name" value="Radical_SAM"/>
    <property type="match status" value="1"/>
</dbReference>
<dbReference type="InterPro" id="IPR013785">
    <property type="entry name" value="Aldolase_TIM"/>
</dbReference>
<evidence type="ECO:0000256" key="5">
    <source>
        <dbReference type="ARBA" id="ARBA00022723"/>
    </source>
</evidence>
<dbReference type="NCBIfam" id="TIGR02494">
    <property type="entry name" value="PFLE_PFLC"/>
    <property type="match status" value="1"/>
</dbReference>
<dbReference type="InterPro" id="IPR012839">
    <property type="entry name" value="Organic_radical_activase"/>
</dbReference>
<evidence type="ECO:0000256" key="6">
    <source>
        <dbReference type="ARBA" id="ARBA00023002"/>
    </source>
</evidence>
<protein>
    <submittedName>
        <fullName evidence="12">Glycyl-radical enzyme activating protein</fullName>
    </submittedName>
</protein>
<dbReference type="Proteomes" id="UP000824090">
    <property type="component" value="Unassembled WGS sequence"/>
</dbReference>
<comment type="catalytic activity">
    <reaction evidence="9">
        <text>glycyl-[protein] + reduced [flavodoxin] + S-adenosyl-L-methionine = glycin-2-yl radical-[protein] + semiquinone [flavodoxin] + 5'-deoxyadenosine + L-methionine + H(+)</text>
        <dbReference type="Rhea" id="RHEA:61976"/>
        <dbReference type="Rhea" id="RHEA-COMP:10622"/>
        <dbReference type="Rhea" id="RHEA-COMP:14480"/>
        <dbReference type="Rhea" id="RHEA-COMP:15993"/>
        <dbReference type="Rhea" id="RHEA-COMP:15994"/>
        <dbReference type="ChEBI" id="CHEBI:15378"/>
        <dbReference type="ChEBI" id="CHEBI:17319"/>
        <dbReference type="ChEBI" id="CHEBI:29947"/>
        <dbReference type="ChEBI" id="CHEBI:32722"/>
        <dbReference type="ChEBI" id="CHEBI:57618"/>
        <dbReference type="ChEBI" id="CHEBI:57844"/>
        <dbReference type="ChEBI" id="CHEBI:59789"/>
        <dbReference type="ChEBI" id="CHEBI:140311"/>
    </reaction>
</comment>
<keyword evidence="7" id="KW-0408">Iron</keyword>
<evidence type="ECO:0000256" key="9">
    <source>
        <dbReference type="ARBA" id="ARBA00047365"/>
    </source>
</evidence>
<dbReference type="PROSITE" id="PS00198">
    <property type="entry name" value="4FE4S_FER_1"/>
    <property type="match status" value="1"/>
</dbReference>
<dbReference type="SFLD" id="SFLDG01066">
    <property type="entry name" value="organic_radical-activating_enz"/>
    <property type="match status" value="1"/>
</dbReference>
<dbReference type="InterPro" id="IPR034457">
    <property type="entry name" value="Organic_radical-activating"/>
</dbReference>